<evidence type="ECO:0000256" key="1">
    <source>
        <dbReference type="SAM" id="MobiDB-lite"/>
    </source>
</evidence>
<dbReference type="InterPro" id="IPR013830">
    <property type="entry name" value="SGNH_hydro"/>
</dbReference>
<feature type="domain" description="SGNH hydrolase-type esterase" evidence="2">
    <location>
        <begin position="271"/>
        <end position="420"/>
    </location>
</feature>
<feature type="compositionally biased region" description="Basic and acidic residues" evidence="1">
    <location>
        <begin position="540"/>
        <end position="555"/>
    </location>
</feature>
<dbReference type="AlphaFoldDB" id="A0AAX2GY21"/>
<feature type="region of interest" description="Disordered" evidence="1">
    <location>
        <begin position="440"/>
        <end position="555"/>
    </location>
</feature>
<feature type="compositionally biased region" description="Low complexity" evidence="1">
    <location>
        <begin position="450"/>
        <end position="468"/>
    </location>
</feature>
<dbReference type="KEGG" id="chg:AXF12_05480"/>
<accession>A0AAX2GY21</accession>
<evidence type="ECO:0000313" key="6">
    <source>
        <dbReference type="Proteomes" id="UP000215539"/>
    </source>
</evidence>
<dbReference type="Gene3D" id="2.60.120.1360">
    <property type="match status" value="1"/>
</dbReference>
<evidence type="ECO:0000313" key="5">
    <source>
        <dbReference type="Proteomes" id="UP000065822"/>
    </source>
</evidence>
<dbReference type="Gene3D" id="3.40.50.1110">
    <property type="entry name" value="SGNH hydrolase"/>
    <property type="match status" value="1"/>
</dbReference>
<feature type="compositionally biased region" description="Polar residues" evidence="1">
    <location>
        <begin position="469"/>
        <end position="493"/>
    </location>
</feature>
<dbReference type="InterPro" id="IPR036514">
    <property type="entry name" value="SGNH_hydro_sf"/>
</dbReference>
<keyword evidence="5" id="KW-1185">Reference proteome</keyword>
<name>A0AAX2GY21_9FLAO</name>
<evidence type="ECO:0000259" key="2">
    <source>
        <dbReference type="Pfam" id="PF13472"/>
    </source>
</evidence>
<dbReference type="SUPFAM" id="SSF52266">
    <property type="entry name" value="SGNH hydrolase"/>
    <property type="match status" value="1"/>
</dbReference>
<reference evidence="3 5" key="1">
    <citation type="submission" date="2016-02" db="EMBL/GenBank/DDBJ databases">
        <authorList>
            <person name="Holder M.E."/>
            <person name="Ajami N.J."/>
            <person name="Petrosino J.F."/>
        </authorList>
    </citation>
    <scope>NUCLEOTIDE SEQUENCE [LARGE SCALE GENOMIC DNA]</scope>
    <source>
        <strain evidence="3 5">CCUG 32990</strain>
    </source>
</reference>
<evidence type="ECO:0000313" key="4">
    <source>
        <dbReference type="EMBL" id="SNV05754.1"/>
    </source>
</evidence>
<reference evidence="4 6" key="2">
    <citation type="submission" date="2017-06" db="EMBL/GenBank/DDBJ databases">
        <authorList>
            <consortium name="Pathogen Informatics"/>
        </authorList>
    </citation>
    <scope>NUCLEOTIDE SEQUENCE [LARGE SCALE GENOMIC DNA]</scope>
    <source>
        <strain evidence="4 6">NCTC12947</strain>
    </source>
</reference>
<evidence type="ECO:0000313" key="3">
    <source>
        <dbReference type="EMBL" id="AMD85014.1"/>
    </source>
</evidence>
<dbReference type="GO" id="GO:0016788">
    <property type="term" value="F:hydrolase activity, acting on ester bonds"/>
    <property type="evidence" value="ECO:0007669"/>
    <property type="project" value="UniProtKB-ARBA"/>
</dbReference>
<sequence length="555" mass="61301">MERSYFRQSFFIIVLATALFIAFKEFLPKRIFPESKPTTNIVVDSLMLATMEGKDLDSLVNDSLAKATKLEESQQGLSSFFQKLESLERTKQGKIRIGYYGDSMTDGDLIVQDLRALFQEAFGGYGIGFLPIASESAMSRGSVIHRYSPTWKTQSYVNVKRPWRPFGVSGQVFFAQNPKGTWVQYKASNQPHISMLYTPTLYYGSSGNKAAMVEISYGDTLKVVKPMPTDRLLNRLVLAEGSVKMVRVNFIKADSIPIYGVNSDSAEGVYVDNFSSRGNSGLPLSLFNVDLMRDFDRTLSYDLIVLHFGANVLGYGSLDYSFYERGMTKVVNQLRACFPNTSILIISTADKSTKVDMEMKTDKAVVPLANAQRKYAKDTHSGFINLYELMGGEGSMKQWVEASPSLAGKDYTHFNARGAKKVAHLLYNQLMEDYHQYKNASKKRKVTPEVPAVQTATPTSTPQVTTPTRESAPSASAPQRVNTPAGSVRQRVNTPPAGVPQRASAPATSAPQRTTVPAAPRPATTSKTNVATSSATISNKPKEESIKQHKDSLRK</sequence>
<dbReference type="Proteomes" id="UP000065822">
    <property type="component" value="Chromosome"/>
</dbReference>
<dbReference type="Pfam" id="PF13472">
    <property type="entry name" value="Lipase_GDSL_2"/>
    <property type="match status" value="1"/>
</dbReference>
<gene>
    <name evidence="3" type="ORF">AXF12_05480</name>
    <name evidence="4" type="ORF">SAMEA44541418_00627</name>
</gene>
<protein>
    <recommendedName>
        <fullName evidence="2">SGNH hydrolase-type esterase domain-containing protein</fullName>
    </recommendedName>
</protein>
<organism evidence="4 6">
    <name type="scientific">Capnocytophaga haemolytica</name>
    <dbReference type="NCBI Taxonomy" id="45243"/>
    <lineage>
        <taxon>Bacteria</taxon>
        <taxon>Pseudomonadati</taxon>
        <taxon>Bacteroidota</taxon>
        <taxon>Flavobacteriia</taxon>
        <taxon>Flavobacteriales</taxon>
        <taxon>Flavobacteriaceae</taxon>
        <taxon>Capnocytophaga</taxon>
    </lineage>
</organism>
<dbReference type="EMBL" id="LT906449">
    <property type="protein sequence ID" value="SNV05754.1"/>
    <property type="molecule type" value="Genomic_DNA"/>
</dbReference>
<proteinExistence type="predicted"/>
<feature type="compositionally biased region" description="Polar residues" evidence="1">
    <location>
        <begin position="526"/>
        <end position="539"/>
    </location>
</feature>
<feature type="compositionally biased region" description="Low complexity" evidence="1">
    <location>
        <begin position="510"/>
        <end position="525"/>
    </location>
</feature>
<dbReference type="EMBL" id="CP014227">
    <property type="protein sequence ID" value="AMD85014.1"/>
    <property type="molecule type" value="Genomic_DNA"/>
</dbReference>
<dbReference type="Proteomes" id="UP000215539">
    <property type="component" value="Chromosome 1"/>
</dbReference>